<evidence type="ECO:0000256" key="3">
    <source>
        <dbReference type="RuleBase" id="RU003494"/>
    </source>
</evidence>
<dbReference type="PROSITE" id="PS50404">
    <property type="entry name" value="GST_NTER"/>
    <property type="match status" value="1"/>
</dbReference>
<evidence type="ECO:0000313" key="7">
    <source>
        <dbReference type="Proteomes" id="UP000287447"/>
    </source>
</evidence>
<dbReference type="InterPro" id="IPR004046">
    <property type="entry name" value="GST_C"/>
</dbReference>
<feature type="domain" description="GST C-terminal" evidence="5">
    <location>
        <begin position="86"/>
        <end position="206"/>
    </location>
</feature>
<dbReference type="InterPro" id="IPR004045">
    <property type="entry name" value="Glutathione_S-Trfase_N"/>
</dbReference>
<dbReference type="InterPro" id="IPR036249">
    <property type="entry name" value="Thioredoxin-like_sf"/>
</dbReference>
<dbReference type="InterPro" id="IPR036282">
    <property type="entry name" value="Glutathione-S-Trfase_C_sf"/>
</dbReference>
<keyword evidence="7" id="KW-1185">Reference proteome</keyword>
<dbReference type="Gene3D" id="3.40.30.10">
    <property type="entry name" value="Glutaredoxin"/>
    <property type="match status" value="1"/>
</dbReference>
<dbReference type="SFLD" id="SFLDS00019">
    <property type="entry name" value="Glutathione_Transferase_(cytos"/>
    <property type="match status" value="1"/>
</dbReference>
<dbReference type="InterPro" id="IPR010987">
    <property type="entry name" value="Glutathione-S-Trfase_C-like"/>
</dbReference>
<name>A0A437QPS1_9PROT</name>
<dbReference type="GO" id="GO:0016740">
    <property type="term" value="F:transferase activity"/>
    <property type="evidence" value="ECO:0007669"/>
    <property type="project" value="UniProtKB-KW"/>
</dbReference>
<comment type="caution">
    <text evidence="6">The sequence shown here is derived from an EMBL/GenBank/DDBJ whole genome shotgun (WGS) entry which is preliminary data.</text>
</comment>
<dbReference type="Pfam" id="PF02798">
    <property type="entry name" value="GST_N"/>
    <property type="match status" value="1"/>
</dbReference>
<organism evidence="6 7">
    <name type="scientific">Hwanghaeella grinnelliae</name>
    <dbReference type="NCBI Taxonomy" id="2500179"/>
    <lineage>
        <taxon>Bacteria</taxon>
        <taxon>Pseudomonadati</taxon>
        <taxon>Pseudomonadota</taxon>
        <taxon>Alphaproteobacteria</taxon>
        <taxon>Rhodospirillales</taxon>
        <taxon>Rhodospirillaceae</taxon>
        <taxon>Hwanghaeella</taxon>
    </lineage>
</organism>
<comment type="similarity">
    <text evidence="1 3">Belongs to the GST superfamily.</text>
</comment>
<evidence type="ECO:0000259" key="4">
    <source>
        <dbReference type="PROSITE" id="PS50404"/>
    </source>
</evidence>
<dbReference type="PANTHER" id="PTHR44051:SF19">
    <property type="entry name" value="DISULFIDE-BOND OXIDOREDUCTASE YFCG"/>
    <property type="match status" value="1"/>
</dbReference>
<dbReference type="OrthoDB" id="9810080at2"/>
<feature type="domain" description="GST N-terminal" evidence="4">
    <location>
        <begin position="1"/>
        <end position="81"/>
    </location>
</feature>
<sequence length="206" mass="22776">MLTVWGRPNSINVQIVMWTAAELGLEVDRKDVGGPFGGLDTPEYLAMNPNGRIPTLQDGDLTIWESNACARYLAAKYGAGSLWPEDPADRAKADMWMDWKKTSLAGPMTTVFWGLVRTPEAERDMAAIGAAAQTSQALYAMLDKWLAGKDFVLGDSLTIGDIPAGAMAYRFMELVKDRPSMPNLEAWYGRLTSRQAYRDHVMLPIT</sequence>
<reference evidence="7" key="1">
    <citation type="submission" date="2019-01" db="EMBL/GenBank/DDBJ databases">
        <title>Gri0909 isolated from a small marine red alga.</title>
        <authorList>
            <person name="Kim J."/>
            <person name="Jeong S.E."/>
            <person name="Jeon C.O."/>
        </authorList>
    </citation>
    <scope>NUCLEOTIDE SEQUENCE [LARGE SCALE GENOMIC DNA]</scope>
    <source>
        <strain evidence="7">Gri0909</strain>
    </source>
</reference>
<proteinExistence type="inferred from homology"/>
<gene>
    <name evidence="6" type="ORF">EOI86_15160</name>
</gene>
<evidence type="ECO:0000313" key="6">
    <source>
        <dbReference type="EMBL" id="RVU36526.1"/>
    </source>
</evidence>
<evidence type="ECO:0000256" key="1">
    <source>
        <dbReference type="ARBA" id="ARBA00007409"/>
    </source>
</evidence>
<dbReference type="PANTHER" id="PTHR44051">
    <property type="entry name" value="GLUTATHIONE S-TRANSFERASE-RELATED"/>
    <property type="match status" value="1"/>
</dbReference>
<dbReference type="Gene3D" id="1.20.1050.10">
    <property type="match status" value="1"/>
</dbReference>
<dbReference type="CDD" id="cd03047">
    <property type="entry name" value="GST_N_2"/>
    <property type="match status" value="1"/>
</dbReference>
<evidence type="ECO:0000259" key="5">
    <source>
        <dbReference type="PROSITE" id="PS50405"/>
    </source>
</evidence>
<dbReference type="Proteomes" id="UP000287447">
    <property type="component" value="Unassembled WGS sequence"/>
</dbReference>
<dbReference type="AlphaFoldDB" id="A0A437QPS1"/>
<dbReference type="SFLD" id="SFLDG01150">
    <property type="entry name" value="Main.1:_Beta-like"/>
    <property type="match status" value="1"/>
</dbReference>
<evidence type="ECO:0000256" key="2">
    <source>
        <dbReference type="ARBA" id="ARBA00022679"/>
    </source>
</evidence>
<dbReference type="Pfam" id="PF00043">
    <property type="entry name" value="GST_C"/>
    <property type="match status" value="1"/>
</dbReference>
<dbReference type="SFLD" id="SFLDG00358">
    <property type="entry name" value="Main_(cytGST)"/>
    <property type="match status" value="1"/>
</dbReference>
<accession>A0A437QPS1</accession>
<dbReference type="SUPFAM" id="SSF47616">
    <property type="entry name" value="GST C-terminal domain-like"/>
    <property type="match status" value="1"/>
</dbReference>
<dbReference type="EMBL" id="SADE01000002">
    <property type="protein sequence ID" value="RVU36526.1"/>
    <property type="molecule type" value="Genomic_DNA"/>
</dbReference>
<keyword evidence="2 6" id="KW-0808">Transferase</keyword>
<dbReference type="FunFam" id="3.40.30.10:FF:000039">
    <property type="entry name" value="Glutathione S-transferase domain"/>
    <property type="match status" value="1"/>
</dbReference>
<dbReference type="SUPFAM" id="SSF52833">
    <property type="entry name" value="Thioredoxin-like"/>
    <property type="match status" value="1"/>
</dbReference>
<dbReference type="InterPro" id="IPR040079">
    <property type="entry name" value="Glutathione_S-Trfase"/>
</dbReference>
<dbReference type="RefSeq" id="WP_127766002.1">
    <property type="nucleotide sequence ID" value="NZ_SADE01000002.1"/>
</dbReference>
<dbReference type="PROSITE" id="PS50405">
    <property type="entry name" value="GST_CTER"/>
    <property type="match status" value="1"/>
</dbReference>
<protein>
    <submittedName>
        <fullName evidence="6">Glutathione S-transferase family protein</fullName>
    </submittedName>
</protein>